<comment type="caution">
    <text evidence="3">The sequence shown here is derived from an EMBL/GenBank/DDBJ whole genome shotgun (WGS) entry which is preliminary data.</text>
</comment>
<gene>
    <name evidence="3" type="ORF">W5A_06835</name>
</gene>
<evidence type="ECO:0000313" key="3">
    <source>
        <dbReference type="EMBL" id="EID75265.1"/>
    </source>
</evidence>
<proteinExistence type="predicted"/>
<dbReference type="AlphaFoldDB" id="I0WFU9"/>
<feature type="domain" description="Organic solvent tolerance-like N-terminal" evidence="2">
    <location>
        <begin position="38"/>
        <end position="168"/>
    </location>
</feature>
<dbReference type="InterPro" id="IPR005653">
    <property type="entry name" value="OstA-like_N"/>
</dbReference>
<dbReference type="RefSeq" id="WP_008238762.1">
    <property type="nucleotide sequence ID" value="NZ_AJJU01000006.1"/>
</dbReference>
<dbReference type="eggNOG" id="COG1452">
    <property type="taxonomic scope" value="Bacteria"/>
</dbReference>
<dbReference type="Pfam" id="PF13100">
    <property type="entry name" value="OstA_2"/>
    <property type="match status" value="1"/>
</dbReference>
<accession>I0WFU9</accession>
<dbReference type="PATRIC" id="fig|946077.3.peg.1384"/>
<dbReference type="STRING" id="946077.W5A_06835"/>
<evidence type="ECO:0000256" key="1">
    <source>
        <dbReference type="SAM" id="MobiDB-lite"/>
    </source>
</evidence>
<dbReference type="OrthoDB" id="9805931at2"/>
<keyword evidence="4" id="KW-1185">Reference proteome</keyword>
<evidence type="ECO:0000313" key="4">
    <source>
        <dbReference type="Proteomes" id="UP000005938"/>
    </source>
</evidence>
<organism evidence="3 4">
    <name type="scientific">Imtechella halotolerans K1</name>
    <dbReference type="NCBI Taxonomy" id="946077"/>
    <lineage>
        <taxon>Bacteria</taxon>
        <taxon>Pseudomonadati</taxon>
        <taxon>Bacteroidota</taxon>
        <taxon>Flavobacteriia</taxon>
        <taxon>Flavobacteriales</taxon>
        <taxon>Flavobacteriaceae</taxon>
        <taxon>Imtechella</taxon>
    </lineage>
</organism>
<dbReference type="Proteomes" id="UP000005938">
    <property type="component" value="Unassembled WGS sequence"/>
</dbReference>
<name>I0WFU9_9FLAO</name>
<sequence length="542" mass="62017">MLTIHAQEKRKIDIIYGGTFSKNELKYPGASIFSSDGQQVQFQHQGIDVWCNMAIYYQEQNVVKAFGDVYLQQGDSIKMNSAYIEYNGNTKQAVAREKVSLRNETTTLTTEELFFDRNIQEVFYNSFGTVTDQDNVLTSQRGRYLLEPKKYQFVSEVIITNPEFNVSSQELDYYTDSRNAYLYGPTTIIGEDYVMYCERGFYDTKIEQGYGVKNTRIDYDQKIIKGDSVFFDKQKQFAASTNNIHILDTVNNGIVQGHYAEVWKAQDSMFVTKKAVAISLVDNDSMFIHGDKLMVTGKEGERVIRAFNNARFYKSDLSGKCDSIHSSQKTGITQLIKRPILWSGENQMTGDSIHLISNLETEKLDSLKVINNAFIIEKDTLGDGYNQTKGKNLYGKFRDNRLYEVDIVQNTEVIYHIYDDSNVLTGINKTICSAINITFDKDQKIEEITFIQDADGEITPEEDLPTNARRLLGFVWYGEERIRSKEDLFDQDDLAIELVKIRGIDNPIDIDTEEQQRQGIIPKVDPNKPSTNTAKKQVPSKE</sequence>
<evidence type="ECO:0000259" key="2">
    <source>
        <dbReference type="Pfam" id="PF13100"/>
    </source>
</evidence>
<dbReference type="Gene3D" id="2.60.450.10">
    <property type="entry name" value="Lipopolysaccharide (LPS) transport protein A like domain"/>
    <property type="match status" value="2"/>
</dbReference>
<feature type="region of interest" description="Disordered" evidence="1">
    <location>
        <begin position="510"/>
        <end position="542"/>
    </location>
</feature>
<dbReference type="EMBL" id="AJJU01000006">
    <property type="protein sequence ID" value="EID75265.1"/>
    <property type="molecule type" value="Genomic_DNA"/>
</dbReference>
<reference evidence="3 4" key="1">
    <citation type="journal article" date="2012" name="J. Bacteriol.">
        <title>Genome Sequence of the Halotolerant Bacterium Imtechella halotolerans K1T.</title>
        <authorList>
            <person name="Kumar S."/>
            <person name="Vikram S."/>
            <person name="Subramanian S."/>
            <person name="Raghava G.P."/>
            <person name="Pinnaka A.K."/>
        </authorList>
    </citation>
    <scope>NUCLEOTIDE SEQUENCE [LARGE SCALE GENOMIC DNA]</scope>
    <source>
        <strain evidence="3 4">K1</strain>
    </source>
</reference>
<protein>
    <recommendedName>
        <fullName evidence="2">Organic solvent tolerance-like N-terminal domain-containing protein</fullName>
    </recommendedName>
</protein>